<dbReference type="EMBL" id="NMTR01000014">
    <property type="protein sequence ID" value="PDX61560.1"/>
    <property type="molecule type" value="Genomic_DNA"/>
</dbReference>
<evidence type="ECO:0000313" key="1">
    <source>
        <dbReference type="EMBL" id="PDX61560.1"/>
    </source>
</evidence>
<keyword evidence="2" id="KW-1185">Reference proteome</keyword>
<reference evidence="1 2" key="1">
    <citation type="journal article" date="2017" name="Front. Microbiol.">
        <title>New Insights into the Diversity of the Genus Faecalibacterium.</title>
        <authorList>
            <person name="Benevides L."/>
            <person name="Burman S."/>
            <person name="Martin R."/>
            <person name="Robert V."/>
            <person name="Thomas M."/>
            <person name="Miquel S."/>
            <person name="Chain F."/>
            <person name="Sokol H."/>
            <person name="Bermudez-Humaran L.G."/>
            <person name="Morrison M."/>
            <person name="Langella P."/>
            <person name="Azevedo V.A."/>
            <person name="Chatel J.M."/>
            <person name="Soares S."/>
        </authorList>
    </citation>
    <scope>NUCLEOTIDE SEQUENCE [LARGE SCALE GENOMIC DNA]</scope>
    <source>
        <strain evidence="2">CNCM I-4541</strain>
    </source>
</reference>
<comment type="caution">
    <text evidence="1">The sequence shown here is derived from an EMBL/GenBank/DDBJ whole genome shotgun (WGS) entry which is preliminary data.</text>
</comment>
<protein>
    <submittedName>
        <fullName evidence="1">LacI family transcriptional regulator</fullName>
    </submittedName>
</protein>
<evidence type="ECO:0000313" key="2">
    <source>
        <dbReference type="Proteomes" id="UP000220959"/>
    </source>
</evidence>
<name>A0ACC9D0U5_9FIRM</name>
<organism evidence="1 2">
    <name type="scientific">Faecalibacterium langellae</name>
    <dbReference type="NCBI Taxonomy" id="3435293"/>
    <lineage>
        <taxon>Bacteria</taxon>
        <taxon>Bacillati</taxon>
        <taxon>Bacillota</taxon>
        <taxon>Clostridia</taxon>
        <taxon>Eubacteriales</taxon>
        <taxon>Oscillospiraceae</taxon>
        <taxon>Faecalibacterium</taxon>
    </lineage>
</organism>
<sequence>MNITEFAQYAGVSKAAVSRYFNGGYLSAEKRAQIEAAVEATGYRPSMQAQMLRTRRTRQVGVILPKLSSDSCPRMVEGIGSVLEESGYQLLLINTANDTKKELQALDTLRLHTVDGIILIAALYTPEHKTLLEHLHVPIVILGQNFPGCCSVYHDDAGAAQAATAHMLAKGRRAPGYIGVTLLDKCAGQQRRAGFEAALKAAGLPLHPERMAVAKFSQESGYEQAAKLLARNPHIDCLFCATDAIALGAMQYCREHGIRIPEDVMIASVGDSKVGRNAFVPLTSAHLHYKTAGRDAAALLMDLLADPHAVPRSQMLGFELMERESTGD</sequence>
<proteinExistence type="predicted"/>
<accession>A0ACC9D0U5</accession>
<gene>
    <name evidence="1" type="ORF">CGS49_06070</name>
</gene>
<dbReference type="Proteomes" id="UP000220959">
    <property type="component" value="Unassembled WGS sequence"/>
</dbReference>